<dbReference type="AlphaFoldDB" id="A0A5C5XL53"/>
<dbReference type="InterPro" id="IPR010970">
    <property type="entry name" value="Cys_dSase_SufS"/>
</dbReference>
<keyword evidence="5 8" id="KW-0663">Pyridoxal phosphate</keyword>
<evidence type="ECO:0000256" key="3">
    <source>
        <dbReference type="ARBA" id="ARBA00010447"/>
    </source>
</evidence>
<dbReference type="InterPro" id="IPR015424">
    <property type="entry name" value="PyrdxlP-dep_Trfase"/>
</dbReference>
<dbReference type="CDD" id="cd06453">
    <property type="entry name" value="SufS_like"/>
    <property type="match status" value="1"/>
</dbReference>
<gene>
    <name evidence="10" type="primary">csd_2</name>
    <name evidence="10" type="ORF">Pan54_47160</name>
</gene>
<evidence type="ECO:0000256" key="8">
    <source>
        <dbReference type="RuleBase" id="RU004506"/>
    </source>
</evidence>
<dbReference type="Proteomes" id="UP000316095">
    <property type="component" value="Unassembled WGS sequence"/>
</dbReference>
<evidence type="ECO:0000256" key="5">
    <source>
        <dbReference type="ARBA" id="ARBA00022898"/>
    </source>
</evidence>
<dbReference type="InterPro" id="IPR015422">
    <property type="entry name" value="PyrdxlP-dep_Trfase_small"/>
</dbReference>
<evidence type="ECO:0000313" key="10">
    <source>
        <dbReference type="EMBL" id="TWT63956.1"/>
    </source>
</evidence>
<dbReference type="SUPFAM" id="SSF53383">
    <property type="entry name" value="PLP-dependent transferases"/>
    <property type="match status" value="1"/>
</dbReference>
<dbReference type="Pfam" id="PF00266">
    <property type="entry name" value="Aminotran_5"/>
    <property type="match status" value="1"/>
</dbReference>
<sequence>MNITLPEFDVEAFRKQFPILHQPDSHGRQVIYLDNGASAQKPQVVIDKVVEAYTKYYANAYRGVYEFGQRIDDELELTREAVRSLINAERKEEIVFTPGTTASLNMIAQGYGRTVLKPGDEILLTLMEHHANIVPWQIIAEQTGAVIRYLPLTEDGRLDLEQLSDYLTEKTKFVSVTGMSNVLGTIPNIQLLASAAHAVGAIFIVDAAQSMLHEAIDVLETGVDFIVFSGHKFYGPTGVGVLYGRYQHLEQMSPLLGGGHMIDRVFEDHSTWADPPAKFEAGTIPIVQAIALRPAIELVREIGLEAIRAHEQSLLVHAMDALREIPGLKIYGPAPEHKGAIVSFTLEGAHPQDLAFLLNRHGVCVRHGHHCTMLLHDHLGISASVRASFAAYNTHEEVDKLAEAIQAARKRLRLA</sequence>
<proteinExistence type="inferred from homology"/>
<dbReference type="GO" id="GO:0030170">
    <property type="term" value="F:pyridoxal phosphate binding"/>
    <property type="evidence" value="ECO:0007669"/>
    <property type="project" value="UniProtKB-UniRule"/>
</dbReference>
<dbReference type="EC" id="2.8.1.7" evidence="8"/>
<comment type="similarity">
    <text evidence="3 8">Belongs to the class-V pyridoxal-phosphate-dependent aminotransferase family. Csd subfamily.</text>
</comment>
<dbReference type="OrthoDB" id="9804366at2"/>
<keyword evidence="11" id="KW-1185">Reference proteome</keyword>
<evidence type="ECO:0000313" key="11">
    <source>
        <dbReference type="Proteomes" id="UP000316095"/>
    </source>
</evidence>
<keyword evidence="4 8" id="KW-0808">Transferase</keyword>
<comment type="cofactor">
    <cofactor evidence="1 7">
        <name>pyridoxal 5'-phosphate</name>
        <dbReference type="ChEBI" id="CHEBI:597326"/>
    </cofactor>
</comment>
<dbReference type="RefSeq" id="WP_146505722.1">
    <property type="nucleotide sequence ID" value="NZ_SJPG01000001.1"/>
</dbReference>
<protein>
    <recommendedName>
        <fullName evidence="8">Cysteine desulfurase</fullName>
        <ecNumber evidence="8">2.8.1.7</ecNumber>
    </recommendedName>
</protein>
<dbReference type="Gene3D" id="3.40.640.10">
    <property type="entry name" value="Type I PLP-dependent aspartate aminotransferase-like (Major domain)"/>
    <property type="match status" value="1"/>
</dbReference>
<evidence type="ECO:0000256" key="6">
    <source>
        <dbReference type="ARBA" id="ARBA00050776"/>
    </source>
</evidence>
<dbReference type="PANTHER" id="PTHR43586">
    <property type="entry name" value="CYSTEINE DESULFURASE"/>
    <property type="match status" value="1"/>
</dbReference>
<evidence type="ECO:0000256" key="4">
    <source>
        <dbReference type="ARBA" id="ARBA00022679"/>
    </source>
</evidence>
<reference evidence="10 11" key="1">
    <citation type="submission" date="2019-02" db="EMBL/GenBank/DDBJ databases">
        <title>Deep-cultivation of Planctomycetes and their phenomic and genomic characterization uncovers novel biology.</title>
        <authorList>
            <person name="Wiegand S."/>
            <person name="Jogler M."/>
            <person name="Boedeker C."/>
            <person name="Pinto D."/>
            <person name="Vollmers J."/>
            <person name="Rivas-Marin E."/>
            <person name="Kohn T."/>
            <person name="Peeters S.H."/>
            <person name="Heuer A."/>
            <person name="Rast P."/>
            <person name="Oberbeckmann S."/>
            <person name="Bunk B."/>
            <person name="Jeske O."/>
            <person name="Meyerdierks A."/>
            <person name="Storesund J.E."/>
            <person name="Kallscheuer N."/>
            <person name="Luecker S."/>
            <person name="Lage O.M."/>
            <person name="Pohl T."/>
            <person name="Merkel B.J."/>
            <person name="Hornburger P."/>
            <person name="Mueller R.-W."/>
            <person name="Bruemmer F."/>
            <person name="Labrenz M."/>
            <person name="Spormann A.M."/>
            <person name="Op Den Camp H."/>
            <person name="Overmann J."/>
            <person name="Amann R."/>
            <person name="Jetten M.S.M."/>
            <person name="Mascher T."/>
            <person name="Medema M.H."/>
            <person name="Devos D.P."/>
            <person name="Kaster A.-K."/>
            <person name="Ovreas L."/>
            <person name="Rohde M."/>
            <person name="Galperin M.Y."/>
            <person name="Jogler C."/>
        </authorList>
    </citation>
    <scope>NUCLEOTIDE SEQUENCE [LARGE SCALE GENOMIC DNA]</scope>
    <source>
        <strain evidence="10 11">Pan54</strain>
    </source>
</reference>
<dbReference type="PANTHER" id="PTHR43586:SF8">
    <property type="entry name" value="CYSTEINE DESULFURASE 1, CHLOROPLASTIC"/>
    <property type="match status" value="1"/>
</dbReference>
<comment type="function">
    <text evidence="2 8">Catalyzes the removal of elemental sulfur and selenium atoms from L-cysteine, L-cystine, L-selenocysteine, and L-selenocystine to produce L-alanine.</text>
</comment>
<evidence type="ECO:0000256" key="7">
    <source>
        <dbReference type="RuleBase" id="RU004504"/>
    </source>
</evidence>
<comment type="caution">
    <text evidence="10">The sequence shown here is derived from an EMBL/GenBank/DDBJ whole genome shotgun (WGS) entry which is preliminary data.</text>
</comment>
<dbReference type="InterPro" id="IPR000192">
    <property type="entry name" value="Aminotrans_V_dom"/>
</dbReference>
<feature type="domain" description="Aminotransferase class V" evidence="9">
    <location>
        <begin position="31"/>
        <end position="401"/>
    </location>
</feature>
<dbReference type="GO" id="GO:0006534">
    <property type="term" value="P:cysteine metabolic process"/>
    <property type="evidence" value="ECO:0007669"/>
    <property type="project" value="UniProtKB-UniRule"/>
</dbReference>
<dbReference type="GO" id="GO:0031071">
    <property type="term" value="F:cysteine desulfurase activity"/>
    <property type="evidence" value="ECO:0007669"/>
    <property type="project" value="UniProtKB-UniRule"/>
</dbReference>
<dbReference type="NCBIfam" id="TIGR01979">
    <property type="entry name" value="sufS"/>
    <property type="match status" value="1"/>
</dbReference>
<evidence type="ECO:0000256" key="2">
    <source>
        <dbReference type="ARBA" id="ARBA00002824"/>
    </source>
</evidence>
<dbReference type="PIRSF" id="PIRSF005572">
    <property type="entry name" value="NifS"/>
    <property type="match status" value="1"/>
</dbReference>
<organism evidence="10 11">
    <name type="scientific">Rubinisphaera italica</name>
    <dbReference type="NCBI Taxonomy" id="2527969"/>
    <lineage>
        <taxon>Bacteria</taxon>
        <taxon>Pseudomonadati</taxon>
        <taxon>Planctomycetota</taxon>
        <taxon>Planctomycetia</taxon>
        <taxon>Planctomycetales</taxon>
        <taxon>Planctomycetaceae</taxon>
        <taxon>Rubinisphaera</taxon>
    </lineage>
</organism>
<comment type="catalytic activity">
    <reaction evidence="6 8">
        <text>(sulfur carrier)-H + L-cysteine = (sulfur carrier)-SH + L-alanine</text>
        <dbReference type="Rhea" id="RHEA:43892"/>
        <dbReference type="Rhea" id="RHEA-COMP:14737"/>
        <dbReference type="Rhea" id="RHEA-COMP:14739"/>
        <dbReference type="ChEBI" id="CHEBI:29917"/>
        <dbReference type="ChEBI" id="CHEBI:35235"/>
        <dbReference type="ChEBI" id="CHEBI:57972"/>
        <dbReference type="ChEBI" id="CHEBI:64428"/>
        <dbReference type="EC" id="2.8.1.7"/>
    </reaction>
</comment>
<evidence type="ECO:0000259" key="9">
    <source>
        <dbReference type="Pfam" id="PF00266"/>
    </source>
</evidence>
<dbReference type="InterPro" id="IPR016454">
    <property type="entry name" value="Cysteine_dSase"/>
</dbReference>
<dbReference type="Gene3D" id="3.90.1150.10">
    <property type="entry name" value="Aspartate Aminotransferase, domain 1"/>
    <property type="match status" value="1"/>
</dbReference>
<dbReference type="InterPro" id="IPR015421">
    <property type="entry name" value="PyrdxlP-dep_Trfase_major"/>
</dbReference>
<dbReference type="InterPro" id="IPR020578">
    <property type="entry name" value="Aminotrans_V_PyrdxlP_BS"/>
</dbReference>
<dbReference type="EMBL" id="SJPG01000001">
    <property type="protein sequence ID" value="TWT63956.1"/>
    <property type="molecule type" value="Genomic_DNA"/>
</dbReference>
<evidence type="ECO:0000256" key="1">
    <source>
        <dbReference type="ARBA" id="ARBA00001933"/>
    </source>
</evidence>
<dbReference type="PROSITE" id="PS00595">
    <property type="entry name" value="AA_TRANSFER_CLASS_5"/>
    <property type="match status" value="1"/>
</dbReference>
<name>A0A5C5XL53_9PLAN</name>
<accession>A0A5C5XL53</accession>